<comment type="caution">
    <text evidence="1">The sequence shown here is derived from an EMBL/GenBank/DDBJ whole genome shotgun (WGS) entry which is preliminary data.</text>
</comment>
<reference evidence="1 2" key="1">
    <citation type="submission" date="2017-06" db="EMBL/GenBank/DDBJ databases">
        <title>Genome sequence of Lactobacillus plantarum subsp. plantarum strain SRCM101258.</title>
        <authorList>
            <person name="Cho S.H."/>
        </authorList>
    </citation>
    <scope>NUCLEOTIDE SEQUENCE [LARGE SCALE GENOMIC DNA]</scope>
    <source>
        <strain evidence="1 2">SRCM101258</strain>
    </source>
</reference>
<sequence>MLPKLTPTATFESNYIAGQLLGATAAIDYPDIPSVVFTMPRLAQVGVSVATAQADPDTYHVQALPYGQVLAFQYQNETEADLELVL</sequence>
<gene>
    <name evidence="1" type="ORF">S101258_00304</name>
</gene>
<dbReference type="SUPFAM" id="SSF55424">
    <property type="entry name" value="FAD/NAD-linked reductases, dimerisation (C-terminal) domain"/>
    <property type="match status" value="1"/>
</dbReference>
<dbReference type="EMBL" id="NKCZ01000053">
    <property type="protein sequence ID" value="POD88955.1"/>
    <property type="molecule type" value="Genomic_DNA"/>
</dbReference>
<keyword evidence="1" id="KW-0560">Oxidoreductase</keyword>
<evidence type="ECO:0000313" key="2">
    <source>
        <dbReference type="Proteomes" id="UP000236990"/>
    </source>
</evidence>
<protein>
    <submittedName>
        <fullName evidence="1">Glutathione-disulfide reductase</fullName>
        <ecNumber evidence="1">1.8.1.7</ecNumber>
    </submittedName>
</protein>
<organism evidence="1 2">
    <name type="scientific">Lactiplantibacillus plantarum subsp. plantarum</name>
    <dbReference type="NCBI Taxonomy" id="337330"/>
    <lineage>
        <taxon>Bacteria</taxon>
        <taxon>Bacillati</taxon>
        <taxon>Bacillota</taxon>
        <taxon>Bacilli</taxon>
        <taxon>Lactobacillales</taxon>
        <taxon>Lactobacillaceae</taxon>
        <taxon>Lactiplantibacillus</taxon>
    </lineage>
</organism>
<dbReference type="Gene3D" id="3.50.50.60">
    <property type="entry name" value="FAD/NAD(P)-binding domain"/>
    <property type="match status" value="1"/>
</dbReference>
<proteinExistence type="predicted"/>
<dbReference type="EC" id="1.8.1.7" evidence="1"/>
<dbReference type="GO" id="GO:0004362">
    <property type="term" value="F:glutathione-disulfide reductase (NADPH) activity"/>
    <property type="evidence" value="ECO:0007669"/>
    <property type="project" value="UniProtKB-EC"/>
</dbReference>
<dbReference type="InterPro" id="IPR036188">
    <property type="entry name" value="FAD/NAD-bd_sf"/>
</dbReference>
<dbReference type="Proteomes" id="UP000236990">
    <property type="component" value="Unassembled WGS sequence"/>
</dbReference>
<accession>A0A2S3UA78</accession>
<name>A0A2S3UA78_LACPN</name>
<evidence type="ECO:0000313" key="1">
    <source>
        <dbReference type="EMBL" id="POD88955.1"/>
    </source>
</evidence>
<dbReference type="AlphaFoldDB" id="A0A2S3UA78"/>
<dbReference type="InterPro" id="IPR016156">
    <property type="entry name" value="FAD/NAD-linked_Rdtase_dimer_sf"/>
</dbReference>